<feature type="domain" description="Orc1-like AAA ATPase" evidence="1">
    <location>
        <begin position="9"/>
        <end position="147"/>
    </location>
</feature>
<dbReference type="InterPro" id="IPR011990">
    <property type="entry name" value="TPR-like_helical_dom_sf"/>
</dbReference>
<proteinExistence type="predicted"/>
<reference evidence="2 3" key="1">
    <citation type="journal article" date="2020" name="G3 (Bethesda)">
        <title>Improved Reference Genome for Cyclotella cryptica CCMP332, a Model for Cell Wall Morphogenesis, Salinity Adaptation, and Lipid Production in Diatoms (Bacillariophyta).</title>
        <authorList>
            <person name="Roberts W.R."/>
            <person name="Downey K.M."/>
            <person name="Ruck E.C."/>
            <person name="Traller J.C."/>
            <person name="Alverson A.J."/>
        </authorList>
    </citation>
    <scope>NUCLEOTIDE SEQUENCE [LARGE SCALE GENOMIC DNA]</scope>
    <source>
        <strain evidence="2 3">CCMP332</strain>
    </source>
</reference>
<organism evidence="2 3">
    <name type="scientific">Cyclotella cryptica</name>
    <dbReference type="NCBI Taxonomy" id="29204"/>
    <lineage>
        <taxon>Eukaryota</taxon>
        <taxon>Sar</taxon>
        <taxon>Stramenopiles</taxon>
        <taxon>Ochrophyta</taxon>
        <taxon>Bacillariophyta</taxon>
        <taxon>Coscinodiscophyceae</taxon>
        <taxon>Thalassiosirophycidae</taxon>
        <taxon>Stephanodiscales</taxon>
        <taxon>Stephanodiscaceae</taxon>
        <taxon>Cyclotella</taxon>
    </lineage>
</organism>
<comment type="caution">
    <text evidence="2">The sequence shown here is derived from an EMBL/GenBank/DDBJ whole genome shotgun (WGS) entry which is preliminary data.</text>
</comment>
<evidence type="ECO:0000313" key="2">
    <source>
        <dbReference type="EMBL" id="KAL3787477.1"/>
    </source>
</evidence>
<dbReference type="Pfam" id="PF13191">
    <property type="entry name" value="AAA_16"/>
    <property type="match status" value="1"/>
</dbReference>
<dbReference type="InterPro" id="IPR041664">
    <property type="entry name" value="AAA_16"/>
</dbReference>
<dbReference type="PANTHER" id="PTHR43642:SF1">
    <property type="entry name" value="HYBRID SIGNAL TRANSDUCTION HISTIDINE KINASE G"/>
    <property type="match status" value="1"/>
</dbReference>
<evidence type="ECO:0000313" key="3">
    <source>
        <dbReference type="Proteomes" id="UP001516023"/>
    </source>
</evidence>
<accession>A0ABD3PI90</accession>
<dbReference type="InterPro" id="IPR053159">
    <property type="entry name" value="Hybrid_Histidine_Kinase"/>
</dbReference>
<sequence>MANRLGNFITATGGLFLSGKFDQMMQNVEPFSAVASAFNNYCDILTKDDETNRALLVASKLRKALGSDLYYLIQLIPNLSQLVHEHPTDTPRKQNDCVDAQQRLQYLFCQFVEVISSCLEGNVTLFLDDLQWADLASLSLIGQLLKTSLFRQDSKHIFFLGTCRDDEINGDHSFWKMIDGVRAFGFKTTLVKLDCMDKDTVFQVVSKVLHLSPRLVGSLSDIVFHKTKGNPLFVSKMLLSLNREGLLSLSLVRHRWEWDVEKIQSRKLPDDVALFFVHRINNLSVDVKIALAALSCFGTSADGEVIQAIESDLNLNLIEPLNIAVTEGLLNKVDGRYCFCHDRIHEATYSMIEAAAQLNLGGPSAVQDAEHYSQIANCNLIAGKRAMDMSDFSLAFSFFDHAITFLRKKHWQELYDLSLELFNLAAKCALAIKDLTSLTLICDGVLMNARSSEDALHISFIIMSALTYSMISESVDYGFQVLSEQLGVVIPHSYSQEDTLKLITQTQSILDAIDEATLLHYQEVTDVKKLMAMKFLAKLESSLVQIKPDLVPFVTLKIVELTIEHGLSSVSAIGFAYFGGMIAELGDIRGGYRYTRLAKALVDKNPTTEIAGEVIIQTAEILAYMEPLQAVNEYRIPGQATAMASGDVHTACMNKMLSTVPLLWSGAVLSEVRYALIDAGRFSEEHDHRTSLYYIKIFCQTISRLVGEECQAMSDDQLTRHVIENKNPRQLVIVYFHELFLSLVLNTQDDIKLSAEKFLEFKTPSWHLLASNAAHDFIGGLASFRIYRETRDPLWAQRGEQFKQRINTWEDQGSLWNFENKSFLLDAEKSYSNGNMELARVSYENAISSARQHKFIHEEALAYELAAKFYLNMGNKSTAFEYFTNAYGKYLEWGAFAKGKALFTYIQETFRFESTSSAPNAAGASNDFQILTPLRGDLRHCSFN</sequence>
<dbReference type="AlphaFoldDB" id="A0ABD3PI90"/>
<protein>
    <recommendedName>
        <fullName evidence="1">Orc1-like AAA ATPase domain-containing protein</fullName>
    </recommendedName>
</protein>
<evidence type="ECO:0000259" key="1">
    <source>
        <dbReference type="Pfam" id="PF13191"/>
    </source>
</evidence>
<dbReference type="SUPFAM" id="SSF48452">
    <property type="entry name" value="TPR-like"/>
    <property type="match status" value="1"/>
</dbReference>
<dbReference type="PANTHER" id="PTHR43642">
    <property type="entry name" value="HYBRID SIGNAL TRANSDUCTION HISTIDINE KINASE G"/>
    <property type="match status" value="1"/>
</dbReference>
<name>A0ABD3PI90_9STRA</name>
<keyword evidence="3" id="KW-1185">Reference proteome</keyword>
<dbReference type="Proteomes" id="UP001516023">
    <property type="component" value="Unassembled WGS sequence"/>
</dbReference>
<dbReference type="EMBL" id="JABMIG020000174">
    <property type="protein sequence ID" value="KAL3787477.1"/>
    <property type="molecule type" value="Genomic_DNA"/>
</dbReference>
<gene>
    <name evidence="2" type="ORF">HJC23_001127</name>
</gene>